<dbReference type="EMBL" id="KQ981948">
    <property type="protein sequence ID" value="KYN32595.1"/>
    <property type="molecule type" value="Genomic_DNA"/>
</dbReference>
<evidence type="ECO:0000313" key="1">
    <source>
        <dbReference type="EMBL" id="KYN32595.1"/>
    </source>
</evidence>
<accession>A0A195EWE3</accession>
<dbReference type="AlphaFoldDB" id="A0A195EWE3"/>
<name>A0A195EWE3_9HYME</name>
<sequence length="83" mass="9616">MTINSKATYLPSRTIKSTKPRCLFCGLTREEDHSCLTDWAHAKCINCEGDHFATSHTCLSLLSTRLFSAWPRRKIFLLWKLEK</sequence>
<protein>
    <submittedName>
        <fullName evidence="1">Uncharacterized protein</fullName>
    </submittedName>
</protein>
<organism evidence="1 2">
    <name type="scientific">Trachymyrmex septentrionalis</name>
    <dbReference type="NCBI Taxonomy" id="34720"/>
    <lineage>
        <taxon>Eukaryota</taxon>
        <taxon>Metazoa</taxon>
        <taxon>Ecdysozoa</taxon>
        <taxon>Arthropoda</taxon>
        <taxon>Hexapoda</taxon>
        <taxon>Insecta</taxon>
        <taxon>Pterygota</taxon>
        <taxon>Neoptera</taxon>
        <taxon>Endopterygota</taxon>
        <taxon>Hymenoptera</taxon>
        <taxon>Apocrita</taxon>
        <taxon>Aculeata</taxon>
        <taxon>Formicoidea</taxon>
        <taxon>Formicidae</taxon>
        <taxon>Myrmicinae</taxon>
        <taxon>Trachymyrmex</taxon>
    </lineage>
</organism>
<dbReference type="Proteomes" id="UP000078541">
    <property type="component" value="Unassembled WGS sequence"/>
</dbReference>
<proteinExistence type="predicted"/>
<keyword evidence="2" id="KW-1185">Reference proteome</keyword>
<reference evidence="1 2" key="1">
    <citation type="submission" date="2016-03" db="EMBL/GenBank/DDBJ databases">
        <title>Trachymyrmex septentrionalis WGS genome.</title>
        <authorList>
            <person name="Nygaard S."/>
            <person name="Hu H."/>
            <person name="Boomsma J."/>
            <person name="Zhang G."/>
        </authorList>
    </citation>
    <scope>NUCLEOTIDE SEQUENCE [LARGE SCALE GENOMIC DNA]</scope>
    <source>
        <strain evidence="1">Tsep2-gDNA-1</strain>
        <tissue evidence="1">Whole body</tissue>
    </source>
</reference>
<gene>
    <name evidence="1" type="ORF">ALC56_13076</name>
</gene>
<evidence type="ECO:0000313" key="2">
    <source>
        <dbReference type="Proteomes" id="UP000078541"/>
    </source>
</evidence>